<dbReference type="Proteomes" id="UP000095283">
    <property type="component" value="Unplaced"/>
</dbReference>
<evidence type="ECO:0000256" key="1">
    <source>
        <dbReference type="SAM" id="MobiDB-lite"/>
    </source>
</evidence>
<protein>
    <submittedName>
        <fullName evidence="3">HTH_48 domain-containing protein</fullName>
    </submittedName>
</protein>
<name>A0A1I7WAF2_HETBA</name>
<dbReference type="AlphaFoldDB" id="A0A1I7WAF2"/>
<organism evidence="2 3">
    <name type="scientific">Heterorhabditis bacteriophora</name>
    <name type="common">Entomopathogenic nematode worm</name>
    <dbReference type="NCBI Taxonomy" id="37862"/>
    <lineage>
        <taxon>Eukaryota</taxon>
        <taxon>Metazoa</taxon>
        <taxon>Ecdysozoa</taxon>
        <taxon>Nematoda</taxon>
        <taxon>Chromadorea</taxon>
        <taxon>Rhabditida</taxon>
        <taxon>Rhabditina</taxon>
        <taxon>Rhabditomorpha</taxon>
        <taxon>Strongyloidea</taxon>
        <taxon>Heterorhabditidae</taxon>
        <taxon>Heterorhabditis</taxon>
    </lineage>
</organism>
<dbReference type="WBParaSite" id="Hba_01639">
    <property type="protein sequence ID" value="Hba_01639"/>
    <property type="gene ID" value="Hba_01639"/>
</dbReference>
<sequence length="66" mass="7723">MKNNNNKNTFKMKEVTTLEIQGFLGIQTQSTIINRTRIALTEEECRGDTRKRKDTRSRIGRIQTTH</sequence>
<proteinExistence type="predicted"/>
<keyword evidence="2" id="KW-1185">Reference proteome</keyword>
<accession>A0A1I7WAF2</accession>
<evidence type="ECO:0000313" key="3">
    <source>
        <dbReference type="WBParaSite" id="Hba_01639"/>
    </source>
</evidence>
<reference evidence="3" key="1">
    <citation type="submission" date="2016-11" db="UniProtKB">
        <authorList>
            <consortium name="WormBaseParasite"/>
        </authorList>
    </citation>
    <scope>IDENTIFICATION</scope>
</reference>
<feature type="region of interest" description="Disordered" evidence="1">
    <location>
        <begin position="45"/>
        <end position="66"/>
    </location>
</feature>
<evidence type="ECO:0000313" key="2">
    <source>
        <dbReference type="Proteomes" id="UP000095283"/>
    </source>
</evidence>
<feature type="compositionally biased region" description="Basic residues" evidence="1">
    <location>
        <begin position="49"/>
        <end position="59"/>
    </location>
</feature>